<evidence type="ECO:0000313" key="3">
    <source>
        <dbReference type="EMBL" id="GHF65711.1"/>
    </source>
</evidence>
<dbReference type="InterPro" id="IPR011009">
    <property type="entry name" value="Kinase-like_dom_sf"/>
</dbReference>
<dbReference type="Proteomes" id="UP000619376">
    <property type="component" value="Unassembled WGS sequence"/>
</dbReference>
<dbReference type="Gene3D" id="3.60.40.10">
    <property type="entry name" value="PPM-type phosphatase domain"/>
    <property type="match status" value="1"/>
</dbReference>
<protein>
    <submittedName>
        <fullName evidence="4">Serine/threonine protein phosphatase PrpC</fullName>
    </submittedName>
</protein>
<reference evidence="6" key="2">
    <citation type="journal article" date="2019" name="Int. J. Syst. Evol. Microbiol.">
        <title>The Global Catalogue of Microorganisms (GCM) 10K type strain sequencing project: providing services to taxonomists for standard genome sequencing and annotation.</title>
        <authorList>
            <consortium name="The Broad Institute Genomics Platform"/>
            <consortium name="The Broad Institute Genome Sequencing Center for Infectious Disease"/>
            <person name="Wu L."/>
            <person name="Ma J."/>
        </authorList>
    </citation>
    <scope>NUCLEOTIDE SEQUENCE [LARGE SCALE GENOMIC DNA]</scope>
    <source>
        <strain evidence="6">CGMCC 1.18437</strain>
    </source>
</reference>
<reference evidence="3" key="1">
    <citation type="journal article" date="2014" name="Int. J. Syst. Evol. Microbiol.">
        <title>Complete genome of a new Firmicutes species belonging to the dominant human colonic microbiota ('Ruminococcus bicirculans') reveals two chromosomes and a selective capacity to utilize plant glucans.</title>
        <authorList>
            <consortium name="NISC Comparative Sequencing Program"/>
            <person name="Wegmann U."/>
            <person name="Louis P."/>
            <person name="Goesmann A."/>
            <person name="Henrissat B."/>
            <person name="Duncan S.H."/>
            <person name="Flint H.J."/>
        </authorList>
    </citation>
    <scope>NUCLEOTIDE SEQUENCE</scope>
    <source>
        <strain evidence="3">CGMCC 1.18437</strain>
    </source>
</reference>
<gene>
    <name evidence="3" type="ORF">GCM10017781_46790</name>
    <name evidence="4" type="ORF">HNQ07_004763</name>
</gene>
<dbReference type="EMBL" id="BNAJ01000025">
    <property type="protein sequence ID" value="GHF65711.1"/>
    <property type="molecule type" value="Genomic_DNA"/>
</dbReference>
<feature type="compositionally biased region" description="Low complexity" evidence="1">
    <location>
        <begin position="32"/>
        <end position="42"/>
    </location>
</feature>
<sequence length="620" mass="64927">MADTDDRPQPQDWEDTAATLRDLFGNKAQVQDAAPAEAAEPDLTAFDTGEHPLPVLGEDALPAELPAAEHTEFIPADDAPTVTGDERSAEPSHAPLSIPAAGSVENEEPQADSTPVPAAPPLPTPTPVPSPAPAPVGFSNDLEEEVYAPSAPTSGPAVGDEVDGYHLNEDMGRGWFIASPLASGPSVEVYARPEPLWARAQPHRALPRFTQAGTLHVLDPVGGEPLRAPLDAGAALAHITELARLIFALEKQGLAVVDLDPDAPRVTPQGLRLRFPPRVARVGDVPEVAVREGYTPPEVLAGQPVDARSGVYALGALLYTWLTGGTLPPEGASDAVLGGLSVAGVPQLLRGMLGPPLKRLEPAQVLAALKTLALPALPAYHVAAATSVGLNPERPMNEDSYGFTWRQLGVHATSTVALRACVSDGMGGMAAGEVASAAAVQAFLNSEKTTLPEMVWDANAAVLAAMVGRDGGCTFSGVDVRGPQLQLGHVGDTRAYVRQGGVVRQLSRDHSYVAAMVASGQMTPEEAQTSPERNKVLRSLGSLRVPQDNYVQTLDAPLELTPGDRVLLVSDGVWGEVPDAELMPLLDTLPLQELVDRLIDLALAAGAPDNATALVIERVR</sequence>
<dbReference type="SUPFAM" id="SSF81606">
    <property type="entry name" value="PP2C-like"/>
    <property type="match status" value="1"/>
</dbReference>
<feature type="region of interest" description="Disordered" evidence="1">
    <location>
        <begin position="28"/>
        <end position="138"/>
    </location>
</feature>
<feature type="domain" description="PPM-type phosphatase" evidence="2">
    <location>
        <begin position="379"/>
        <end position="618"/>
    </location>
</feature>
<evidence type="ECO:0000259" key="2">
    <source>
        <dbReference type="PROSITE" id="PS51746"/>
    </source>
</evidence>
<reference evidence="4 5" key="3">
    <citation type="submission" date="2020-08" db="EMBL/GenBank/DDBJ databases">
        <title>Genomic Encyclopedia of Type Strains, Phase IV (KMG-IV): sequencing the most valuable type-strain genomes for metagenomic binning, comparative biology and taxonomic classification.</title>
        <authorList>
            <person name="Goeker M."/>
        </authorList>
    </citation>
    <scope>NUCLEOTIDE SEQUENCE [LARGE SCALE GENOMIC DNA]</scope>
    <source>
        <strain evidence="4 5">DSM 27521</strain>
    </source>
</reference>
<accession>A0A7W8NTL2</accession>
<comment type="caution">
    <text evidence="4">The sequence shown here is derived from an EMBL/GenBank/DDBJ whole genome shotgun (WGS) entry which is preliminary data.</text>
</comment>
<keyword evidence="6" id="KW-1185">Reference proteome</keyword>
<evidence type="ECO:0000313" key="6">
    <source>
        <dbReference type="Proteomes" id="UP000619376"/>
    </source>
</evidence>
<dbReference type="EMBL" id="JACHFK010000025">
    <property type="protein sequence ID" value="MBB5379248.1"/>
    <property type="molecule type" value="Genomic_DNA"/>
</dbReference>
<feature type="region of interest" description="Disordered" evidence="1">
    <location>
        <begin position="146"/>
        <end position="165"/>
    </location>
</feature>
<proteinExistence type="predicted"/>
<evidence type="ECO:0000313" key="4">
    <source>
        <dbReference type="EMBL" id="MBB5379248.1"/>
    </source>
</evidence>
<dbReference type="SMART" id="SM00332">
    <property type="entry name" value="PP2Cc"/>
    <property type="match status" value="1"/>
</dbReference>
<dbReference type="Gene3D" id="1.10.510.10">
    <property type="entry name" value="Transferase(Phosphotransferase) domain 1"/>
    <property type="match status" value="1"/>
</dbReference>
<dbReference type="Pfam" id="PF13672">
    <property type="entry name" value="PP2C_2"/>
    <property type="match status" value="1"/>
</dbReference>
<dbReference type="AlphaFoldDB" id="A0A7W8NTL2"/>
<dbReference type="PROSITE" id="PS51746">
    <property type="entry name" value="PPM_2"/>
    <property type="match status" value="1"/>
</dbReference>
<evidence type="ECO:0000256" key="1">
    <source>
        <dbReference type="SAM" id="MobiDB-lite"/>
    </source>
</evidence>
<feature type="compositionally biased region" description="Pro residues" evidence="1">
    <location>
        <begin position="117"/>
        <end position="134"/>
    </location>
</feature>
<dbReference type="RefSeq" id="WP_184116404.1">
    <property type="nucleotide sequence ID" value="NZ_BNAJ01000025.1"/>
</dbReference>
<dbReference type="InterPro" id="IPR036457">
    <property type="entry name" value="PPM-type-like_dom_sf"/>
</dbReference>
<dbReference type="Proteomes" id="UP000539473">
    <property type="component" value="Unassembled WGS sequence"/>
</dbReference>
<organism evidence="4 5">
    <name type="scientific">Deinococcus metalli</name>
    <dbReference type="NCBI Taxonomy" id="1141878"/>
    <lineage>
        <taxon>Bacteria</taxon>
        <taxon>Thermotogati</taxon>
        <taxon>Deinococcota</taxon>
        <taxon>Deinococci</taxon>
        <taxon>Deinococcales</taxon>
        <taxon>Deinococcaceae</taxon>
        <taxon>Deinococcus</taxon>
    </lineage>
</organism>
<reference evidence="3" key="4">
    <citation type="submission" date="2024-05" db="EMBL/GenBank/DDBJ databases">
        <authorList>
            <person name="Sun Q."/>
            <person name="Zhou Y."/>
        </authorList>
    </citation>
    <scope>NUCLEOTIDE SEQUENCE</scope>
    <source>
        <strain evidence="3">CGMCC 1.18437</strain>
    </source>
</reference>
<dbReference type="CDD" id="cd00143">
    <property type="entry name" value="PP2Cc"/>
    <property type="match status" value="1"/>
</dbReference>
<name>A0A7W8NTL2_9DEIO</name>
<dbReference type="SUPFAM" id="SSF56112">
    <property type="entry name" value="Protein kinase-like (PK-like)"/>
    <property type="match status" value="1"/>
</dbReference>
<dbReference type="SMART" id="SM00331">
    <property type="entry name" value="PP2C_SIG"/>
    <property type="match status" value="1"/>
</dbReference>
<dbReference type="InterPro" id="IPR001932">
    <property type="entry name" value="PPM-type_phosphatase-like_dom"/>
</dbReference>
<evidence type="ECO:0000313" key="5">
    <source>
        <dbReference type="Proteomes" id="UP000539473"/>
    </source>
</evidence>